<name>A0AB34IJ85_PRYPA</name>
<proteinExistence type="predicted"/>
<comment type="caution">
    <text evidence="1">The sequence shown here is derived from an EMBL/GenBank/DDBJ whole genome shotgun (WGS) entry which is preliminary data.</text>
</comment>
<protein>
    <recommendedName>
        <fullName evidence="3">Protein kinase domain-containing protein</fullName>
    </recommendedName>
</protein>
<dbReference type="EMBL" id="JBGBPQ010000024">
    <property type="protein sequence ID" value="KAL1499913.1"/>
    <property type="molecule type" value="Genomic_DNA"/>
</dbReference>
<gene>
    <name evidence="1" type="ORF">AB1Y20_012595</name>
</gene>
<evidence type="ECO:0000313" key="1">
    <source>
        <dbReference type="EMBL" id="KAL1499913.1"/>
    </source>
</evidence>
<reference evidence="1 2" key="1">
    <citation type="journal article" date="2024" name="Science">
        <title>Giant polyketide synthase enzymes in the biosynthesis of giant marine polyether toxins.</title>
        <authorList>
            <person name="Fallon T.R."/>
            <person name="Shende V.V."/>
            <person name="Wierzbicki I.H."/>
            <person name="Pendleton A.L."/>
            <person name="Watervoot N.F."/>
            <person name="Auber R.P."/>
            <person name="Gonzalez D.J."/>
            <person name="Wisecaver J.H."/>
            <person name="Moore B.S."/>
        </authorList>
    </citation>
    <scope>NUCLEOTIDE SEQUENCE [LARGE SCALE GENOMIC DNA]</scope>
    <source>
        <strain evidence="1 2">12B1</strain>
    </source>
</reference>
<evidence type="ECO:0000313" key="2">
    <source>
        <dbReference type="Proteomes" id="UP001515480"/>
    </source>
</evidence>
<organism evidence="1 2">
    <name type="scientific">Prymnesium parvum</name>
    <name type="common">Toxic golden alga</name>
    <dbReference type="NCBI Taxonomy" id="97485"/>
    <lineage>
        <taxon>Eukaryota</taxon>
        <taxon>Haptista</taxon>
        <taxon>Haptophyta</taxon>
        <taxon>Prymnesiophyceae</taxon>
        <taxon>Prymnesiales</taxon>
        <taxon>Prymnesiaceae</taxon>
        <taxon>Prymnesium</taxon>
    </lineage>
</organism>
<evidence type="ECO:0008006" key="3">
    <source>
        <dbReference type="Google" id="ProtNLM"/>
    </source>
</evidence>
<keyword evidence="2" id="KW-1185">Reference proteome</keyword>
<dbReference type="Proteomes" id="UP001515480">
    <property type="component" value="Unassembled WGS sequence"/>
</dbReference>
<dbReference type="AlphaFoldDB" id="A0AB34IJ85"/>
<accession>A0AB34IJ85</accession>
<sequence length="331" mass="37153">MCAWQLEHIVELTVQRMQGRLLEDVSFSRSEQSHDESVNIGKAFNDSSLDEDTWRDMLFPTRVPDLVAQTASKLLRSFQESLASHPIPSEKDLQEWCNKNLCSKKTSDAEDGMDWNPRSLLDTSTMGTSGRNKPDLTLTNHLGPSAYGIIAFIELKSGKESLAQRDIGQVMYAVQEELRRCSKLRTHMFAFLTNFKTSLLVKCKLDEHARVFAVKRAYQANTDEVFSALTALMLADDVTLDAPVTEIGNATVCRSLGRGNTSVVVAIIKEGQSSAESFVKIFRTKQEADSEFSMLQRLQGHQVLPFDEFERLDIQQNARQPLFTLIGSPVV</sequence>